<evidence type="ECO:0000313" key="2">
    <source>
        <dbReference type="EMBL" id="KPI40780.1"/>
    </source>
</evidence>
<dbReference type="VEuPathDB" id="FungiDB:AB675_10842"/>
<dbReference type="AlphaFoldDB" id="A0A0N1P0X4"/>
<accession>A0A0N1P0X4</accession>
<dbReference type="Proteomes" id="UP000038010">
    <property type="component" value="Unassembled WGS sequence"/>
</dbReference>
<reference evidence="2 3" key="1">
    <citation type="submission" date="2015-06" db="EMBL/GenBank/DDBJ databases">
        <title>Draft genome of the ant-associated black yeast Phialophora attae CBS 131958.</title>
        <authorList>
            <person name="Moreno L.F."/>
            <person name="Stielow B.J."/>
            <person name="de Hoog S."/>
            <person name="Vicente V.A."/>
            <person name="Weiss V.A."/>
            <person name="de Vries M."/>
            <person name="Cruz L.M."/>
            <person name="Souza E.M."/>
        </authorList>
    </citation>
    <scope>NUCLEOTIDE SEQUENCE [LARGE SCALE GENOMIC DNA]</scope>
    <source>
        <strain evidence="2 3">CBS 131958</strain>
    </source>
</reference>
<feature type="compositionally biased region" description="Low complexity" evidence="1">
    <location>
        <begin position="9"/>
        <end position="21"/>
    </location>
</feature>
<dbReference type="GeneID" id="28731521"/>
<dbReference type="RefSeq" id="XP_018000743.1">
    <property type="nucleotide sequence ID" value="XM_018139641.1"/>
</dbReference>
<keyword evidence="3" id="KW-1185">Reference proteome</keyword>
<gene>
    <name evidence="2" type="ORF">AB675_10842</name>
</gene>
<feature type="region of interest" description="Disordered" evidence="1">
    <location>
        <begin position="1"/>
        <end position="21"/>
    </location>
</feature>
<dbReference type="EMBL" id="LFJN01000011">
    <property type="protein sequence ID" value="KPI40780.1"/>
    <property type="molecule type" value="Genomic_DNA"/>
</dbReference>
<sequence length="278" mass="31325">MSVTPAQHSEPSTTASSPLTPPTLLTLPPEILNMVYALCMKDLIVDLHRHDVTNELHIAHSQLRHIPYGLPGVNKKLRKDFLKLLAKSMPLHIEKPSLLVMRNYIDPIIPKRYADKLQTLIISCSAKLPVQTVRIALFPNLKTLLFSSTSTAPLRQFLDAEVKNITQGWTKAHINVNCTERVTDYMRDRADFLLDQLQVHRALHPACLVKHDMQFDTFEATVLSPRKYLKAPTFTATITRSAGGDWGTATIEYSKAFETWDTMIASGEKGAVWGWLID</sequence>
<proteinExistence type="predicted"/>
<comment type="caution">
    <text evidence="2">The sequence shown here is derived from an EMBL/GenBank/DDBJ whole genome shotgun (WGS) entry which is preliminary data.</text>
</comment>
<name>A0A0N1P0X4_9EURO</name>
<evidence type="ECO:0000256" key="1">
    <source>
        <dbReference type="SAM" id="MobiDB-lite"/>
    </source>
</evidence>
<organism evidence="2 3">
    <name type="scientific">Cyphellophora attinorum</name>
    <dbReference type="NCBI Taxonomy" id="1664694"/>
    <lineage>
        <taxon>Eukaryota</taxon>
        <taxon>Fungi</taxon>
        <taxon>Dikarya</taxon>
        <taxon>Ascomycota</taxon>
        <taxon>Pezizomycotina</taxon>
        <taxon>Eurotiomycetes</taxon>
        <taxon>Chaetothyriomycetidae</taxon>
        <taxon>Chaetothyriales</taxon>
        <taxon>Cyphellophoraceae</taxon>
        <taxon>Cyphellophora</taxon>
    </lineage>
</organism>
<protein>
    <submittedName>
        <fullName evidence="2">Uncharacterized protein</fullName>
    </submittedName>
</protein>
<evidence type="ECO:0000313" key="3">
    <source>
        <dbReference type="Proteomes" id="UP000038010"/>
    </source>
</evidence>